<dbReference type="InterPro" id="IPR000700">
    <property type="entry name" value="PAS-assoc_C"/>
</dbReference>
<dbReference type="Pfam" id="PF00072">
    <property type="entry name" value="Response_reg"/>
    <property type="match status" value="1"/>
</dbReference>
<evidence type="ECO:0000259" key="12">
    <source>
        <dbReference type="PROSITE" id="PS50113"/>
    </source>
</evidence>
<sequence length="586" mass="62485">MLVPVSHGGLVTAALRIGGVVNETAVAEHLRGSERGEVALGAGALIGAAIARRAALLDADLEERHARALLDQLSSVVVEIDNLGRISYVNPAFTQFTGIPAADVIGRGAMESVHPDDRQVAAEHMAEMSHPDRARSMLRDVRFRDRDGNPRWMEVQGGPLLDGSGTPVGFVGTLRDVTERRQETLNANVARDRAEQARDRAERSNRAKGEFLSRMSHELRTPLNAILGFAQLLESTDLSPIDADNVGQILRAGRHLLAVLNDALDVARIETGRLSLSVEDVHVEPLVEEALTLMRPAAEDAGVTLERPTLATTGMIARADRQRLRQVLLNLLSNAVKYNRPGGRVTVDFHPADDQGSRVASDAANWLRVTVTDTGLGIPADRLDDVFVPFERLGAERSGVEGTGLGLSLVKSLLEAMGARIGVSSVAGFGSTFQIDLPASATGPDDAVELSAAGAAPVSPSVRTSTVLYVEDNPANVTLVQRVLSKRERVNLVVAPDGPSGLRLLEELRPALVLLDVHLPGLSGDELLAAVRHHADPVLRRTPVVVVTADVSGGAEPRLRGAGADAFLAKPIDVLALLDEVDRHVK</sequence>
<dbReference type="EMBL" id="BAAAGX010000028">
    <property type="protein sequence ID" value="GAA0269986.1"/>
    <property type="molecule type" value="Genomic_DNA"/>
</dbReference>
<dbReference type="Gene3D" id="3.30.565.10">
    <property type="entry name" value="Histidine kinase-like ATPase, C-terminal domain"/>
    <property type="match status" value="1"/>
</dbReference>
<evidence type="ECO:0000259" key="11">
    <source>
        <dbReference type="PROSITE" id="PS50112"/>
    </source>
</evidence>
<dbReference type="PANTHER" id="PTHR43047">
    <property type="entry name" value="TWO-COMPONENT HISTIDINE PROTEIN KINASE"/>
    <property type="match status" value="1"/>
</dbReference>
<dbReference type="InterPro" id="IPR013767">
    <property type="entry name" value="PAS_fold"/>
</dbReference>
<dbReference type="SMART" id="SM00387">
    <property type="entry name" value="HATPase_c"/>
    <property type="match status" value="1"/>
</dbReference>
<evidence type="ECO:0000256" key="1">
    <source>
        <dbReference type="ARBA" id="ARBA00000085"/>
    </source>
</evidence>
<dbReference type="EC" id="2.7.13.3" evidence="3"/>
<dbReference type="Pfam" id="PF00989">
    <property type="entry name" value="PAS"/>
    <property type="match status" value="1"/>
</dbReference>
<dbReference type="SMART" id="SM00091">
    <property type="entry name" value="PAS"/>
    <property type="match status" value="1"/>
</dbReference>
<keyword evidence="7" id="KW-0902">Two-component regulatory system</keyword>
<feature type="domain" description="PAC" evidence="12">
    <location>
        <begin position="137"/>
        <end position="189"/>
    </location>
</feature>
<feature type="modified residue" description="4-aspartylphosphate" evidence="8">
    <location>
        <position position="516"/>
    </location>
</feature>
<dbReference type="Gene3D" id="1.10.287.130">
    <property type="match status" value="1"/>
</dbReference>
<evidence type="ECO:0000256" key="5">
    <source>
        <dbReference type="ARBA" id="ARBA00022679"/>
    </source>
</evidence>
<dbReference type="Proteomes" id="UP001500967">
    <property type="component" value="Unassembled WGS sequence"/>
</dbReference>
<comment type="catalytic activity">
    <reaction evidence="1">
        <text>ATP + protein L-histidine = ADP + protein N-phospho-L-histidine.</text>
        <dbReference type="EC" id="2.7.13.3"/>
    </reaction>
</comment>
<keyword evidence="4 8" id="KW-0597">Phosphoprotein</keyword>
<evidence type="ECO:0000313" key="13">
    <source>
        <dbReference type="EMBL" id="GAA0269986.1"/>
    </source>
</evidence>
<dbReference type="Pfam" id="PF02518">
    <property type="entry name" value="HATPase_c"/>
    <property type="match status" value="1"/>
</dbReference>
<evidence type="ECO:0000256" key="2">
    <source>
        <dbReference type="ARBA" id="ARBA00004236"/>
    </source>
</evidence>
<dbReference type="InterPro" id="IPR001789">
    <property type="entry name" value="Sig_transdc_resp-reg_receiver"/>
</dbReference>
<dbReference type="CDD" id="cd00082">
    <property type="entry name" value="HisKA"/>
    <property type="match status" value="1"/>
</dbReference>
<dbReference type="InterPro" id="IPR011006">
    <property type="entry name" value="CheY-like_superfamily"/>
</dbReference>
<dbReference type="Pfam" id="PF00512">
    <property type="entry name" value="HisKA"/>
    <property type="match status" value="1"/>
</dbReference>
<reference evidence="14" key="1">
    <citation type="journal article" date="2019" name="Int. J. Syst. Evol. Microbiol.">
        <title>The Global Catalogue of Microorganisms (GCM) 10K type strain sequencing project: providing services to taxonomists for standard genome sequencing and annotation.</title>
        <authorList>
            <consortium name="The Broad Institute Genomics Platform"/>
            <consortium name="The Broad Institute Genome Sequencing Center for Infectious Disease"/>
            <person name="Wu L."/>
            <person name="Ma J."/>
        </authorList>
    </citation>
    <scope>NUCLEOTIDE SEQUENCE [LARGE SCALE GENOMIC DNA]</scope>
    <source>
        <strain evidence="14">JCM 10425</strain>
    </source>
</reference>
<dbReference type="PROSITE" id="PS50113">
    <property type="entry name" value="PAC"/>
    <property type="match status" value="1"/>
</dbReference>
<dbReference type="SMART" id="SM00086">
    <property type="entry name" value="PAC"/>
    <property type="match status" value="1"/>
</dbReference>
<evidence type="ECO:0000259" key="10">
    <source>
        <dbReference type="PROSITE" id="PS50110"/>
    </source>
</evidence>
<comment type="subcellular location">
    <subcellularLocation>
        <location evidence="2">Cell membrane</location>
    </subcellularLocation>
</comment>
<dbReference type="Gene3D" id="3.30.450.20">
    <property type="entry name" value="PAS domain"/>
    <property type="match status" value="1"/>
</dbReference>
<evidence type="ECO:0000313" key="14">
    <source>
        <dbReference type="Proteomes" id="UP001500967"/>
    </source>
</evidence>
<dbReference type="InterPro" id="IPR036097">
    <property type="entry name" value="HisK_dim/P_sf"/>
</dbReference>
<dbReference type="PROSITE" id="PS50109">
    <property type="entry name" value="HIS_KIN"/>
    <property type="match status" value="1"/>
</dbReference>
<evidence type="ECO:0000256" key="8">
    <source>
        <dbReference type="PROSITE-ProRule" id="PRU00169"/>
    </source>
</evidence>
<dbReference type="InterPro" id="IPR003661">
    <property type="entry name" value="HisK_dim/P_dom"/>
</dbReference>
<evidence type="ECO:0000259" key="9">
    <source>
        <dbReference type="PROSITE" id="PS50109"/>
    </source>
</evidence>
<keyword evidence="6" id="KW-0418">Kinase</keyword>
<evidence type="ECO:0000256" key="4">
    <source>
        <dbReference type="ARBA" id="ARBA00022553"/>
    </source>
</evidence>
<dbReference type="SUPFAM" id="SSF55785">
    <property type="entry name" value="PYP-like sensor domain (PAS domain)"/>
    <property type="match status" value="1"/>
</dbReference>
<organism evidence="13 14">
    <name type="scientific">Cryptosporangium japonicum</name>
    <dbReference type="NCBI Taxonomy" id="80872"/>
    <lineage>
        <taxon>Bacteria</taxon>
        <taxon>Bacillati</taxon>
        <taxon>Actinomycetota</taxon>
        <taxon>Actinomycetes</taxon>
        <taxon>Cryptosporangiales</taxon>
        <taxon>Cryptosporangiaceae</taxon>
        <taxon>Cryptosporangium</taxon>
    </lineage>
</organism>
<dbReference type="InterPro" id="IPR003594">
    <property type="entry name" value="HATPase_dom"/>
</dbReference>
<comment type="caution">
    <text evidence="13">The sequence shown here is derived from an EMBL/GenBank/DDBJ whole genome shotgun (WGS) entry which is preliminary data.</text>
</comment>
<gene>
    <name evidence="13" type="ORF">GCM10009539_66460</name>
</gene>
<dbReference type="InterPro" id="IPR004358">
    <property type="entry name" value="Sig_transdc_His_kin-like_C"/>
</dbReference>
<dbReference type="PRINTS" id="PR00344">
    <property type="entry name" value="BCTRLSENSOR"/>
</dbReference>
<accession>A0ABP3EQT7</accession>
<dbReference type="NCBIfam" id="TIGR00229">
    <property type="entry name" value="sensory_box"/>
    <property type="match status" value="1"/>
</dbReference>
<feature type="domain" description="Response regulatory" evidence="10">
    <location>
        <begin position="466"/>
        <end position="585"/>
    </location>
</feature>
<dbReference type="InterPro" id="IPR036890">
    <property type="entry name" value="HATPase_C_sf"/>
</dbReference>
<feature type="domain" description="PAS" evidence="11">
    <location>
        <begin position="62"/>
        <end position="132"/>
    </location>
</feature>
<dbReference type="InterPro" id="IPR005467">
    <property type="entry name" value="His_kinase_dom"/>
</dbReference>
<evidence type="ECO:0000256" key="3">
    <source>
        <dbReference type="ARBA" id="ARBA00012438"/>
    </source>
</evidence>
<dbReference type="InterPro" id="IPR000014">
    <property type="entry name" value="PAS"/>
</dbReference>
<dbReference type="SUPFAM" id="SSF52172">
    <property type="entry name" value="CheY-like"/>
    <property type="match status" value="1"/>
</dbReference>
<feature type="domain" description="Histidine kinase" evidence="9">
    <location>
        <begin position="214"/>
        <end position="441"/>
    </location>
</feature>
<dbReference type="Gene3D" id="3.40.50.2300">
    <property type="match status" value="1"/>
</dbReference>
<name>A0ABP3EQT7_9ACTN</name>
<dbReference type="SUPFAM" id="SSF55874">
    <property type="entry name" value="ATPase domain of HSP90 chaperone/DNA topoisomerase II/histidine kinase"/>
    <property type="match status" value="1"/>
</dbReference>
<keyword evidence="14" id="KW-1185">Reference proteome</keyword>
<protein>
    <recommendedName>
        <fullName evidence="3">histidine kinase</fullName>
        <ecNumber evidence="3">2.7.13.3</ecNumber>
    </recommendedName>
</protein>
<evidence type="ECO:0000256" key="6">
    <source>
        <dbReference type="ARBA" id="ARBA00022777"/>
    </source>
</evidence>
<proteinExistence type="predicted"/>
<dbReference type="PANTHER" id="PTHR43047:SF72">
    <property type="entry name" value="OSMOSENSING HISTIDINE PROTEIN KINASE SLN1"/>
    <property type="match status" value="1"/>
</dbReference>
<dbReference type="InterPro" id="IPR001610">
    <property type="entry name" value="PAC"/>
</dbReference>
<dbReference type="PROSITE" id="PS50112">
    <property type="entry name" value="PAS"/>
    <property type="match status" value="1"/>
</dbReference>
<keyword evidence="5" id="KW-0808">Transferase</keyword>
<evidence type="ECO:0000256" key="7">
    <source>
        <dbReference type="ARBA" id="ARBA00023012"/>
    </source>
</evidence>
<dbReference type="SUPFAM" id="SSF47384">
    <property type="entry name" value="Homodimeric domain of signal transducing histidine kinase"/>
    <property type="match status" value="1"/>
</dbReference>
<dbReference type="InterPro" id="IPR035965">
    <property type="entry name" value="PAS-like_dom_sf"/>
</dbReference>
<dbReference type="SMART" id="SM00448">
    <property type="entry name" value="REC"/>
    <property type="match status" value="1"/>
</dbReference>
<dbReference type="PROSITE" id="PS50110">
    <property type="entry name" value="RESPONSE_REGULATORY"/>
    <property type="match status" value="1"/>
</dbReference>
<dbReference type="CDD" id="cd00130">
    <property type="entry name" value="PAS"/>
    <property type="match status" value="1"/>
</dbReference>
<dbReference type="SMART" id="SM00388">
    <property type="entry name" value="HisKA"/>
    <property type="match status" value="1"/>
</dbReference>